<evidence type="ECO:0000256" key="5">
    <source>
        <dbReference type="SAM" id="Phobius"/>
    </source>
</evidence>
<evidence type="ECO:0000256" key="2">
    <source>
        <dbReference type="ARBA" id="ARBA00022692"/>
    </source>
</evidence>
<dbReference type="GO" id="GO:0016020">
    <property type="term" value="C:membrane"/>
    <property type="evidence" value="ECO:0007669"/>
    <property type="project" value="UniProtKB-SubCell"/>
</dbReference>
<keyword evidence="3 5" id="KW-1133">Transmembrane helix</keyword>
<feature type="transmembrane region" description="Helical" evidence="5">
    <location>
        <begin position="70"/>
        <end position="89"/>
    </location>
</feature>
<sequence length="246" mass="26474">MDILIFGISLVAAFIFALGGIGAAIILIPIMVWMGIPITTAKPVGLFYNTVSLAGASISNIKNKLLDFKTGIPIIIFSFLFAAVGAYSSKFVSQKIVLLIFIAFLVFSGFMFLFFKKKTMEKYREDQPVFKLSLIGIGAGFLSGLLGIGGGGIISPLMLMMGFNPKKIAAITAFVVPFSAFSGFVTYWMMGAINWKLLLIVSTGGIIGATLGTIFMQKKLNPKVVKKILAVILLLMAAKMIFIMVG</sequence>
<feature type="transmembrane region" description="Helical" evidence="5">
    <location>
        <begin position="168"/>
        <end position="189"/>
    </location>
</feature>
<dbReference type="EMBL" id="UOET01000502">
    <property type="protein sequence ID" value="VAW30339.1"/>
    <property type="molecule type" value="Genomic_DNA"/>
</dbReference>
<name>A0A3B0V0E3_9ZZZZ</name>
<feature type="transmembrane region" description="Helical" evidence="5">
    <location>
        <begin position="96"/>
        <end position="115"/>
    </location>
</feature>
<gene>
    <name evidence="6" type="ORF">MNBD_BACTEROID07-1963</name>
</gene>
<dbReference type="AlphaFoldDB" id="A0A3B0V0E3"/>
<dbReference type="InterPro" id="IPR002781">
    <property type="entry name" value="TM_pro_TauE-like"/>
</dbReference>
<accession>A0A3B0V0E3</accession>
<feature type="transmembrane region" description="Helical" evidence="5">
    <location>
        <begin position="195"/>
        <end position="216"/>
    </location>
</feature>
<evidence type="ECO:0000256" key="1">
    <source>
        <dbReference type="ARBA" id="ARBA00004141"/>
    </source>
</evidence>
<dbReference type="Pfam" id="PF01925">
    <property type="entry name" value="TauE"/>
    <property type="match status" value="1"/>
</dbReference>
<dbReference type="PANTHER" id="PTHR43701:SF2">
    <property type="entry name" value="MEMBRANE TRANSPORTER PROTEIN YJNA-RELATED"/>
    <property type="match status" value="1"/>
</dbReference>
<organism evidence="6">
    <name type="scientific">hydrothermal vent metagenome</name>
    <dbReference type="NCBI Taxonomy" id="652676"/>
    <lineage>
        <taxon>unclassified sequences</taxon>
        <taxon>metagenomes</taxon>
        <taxon>ecological metagenomes</taxon>
    </lineage>
</organism>
<evidence type="ECO:0008006" key="7">
    <source>
        <dbReference type="Google" id="ProtNLM"/>
    </source>
</evidence>
<evidence type="ECO:0000313" key="6">
    <source>
        <dbReference type="EMBL" id="VAW30339.1"/>
    </source>
</evidence>
<keyword evidence="2 5" id="KW-0812">Transmembrane</keyword>
<feature type="transmembrane region" description="Helical" evidence="5">
    <location>
        <begin position="12"/>
        <end position="36"/>
    </location>
</feature>
<feature type="transmembrane region" description="Helical" evidence="5">
    <location>
        <begin position="135"/>
        <end position="161"/>
    </location>
</feature>
<feature type="transmembrane region" description="Helical" evidence="5">
    <location>
        <begin position="228"/>
        <end position="245"/>
    </location>
</feature>
<evidence type="ECO:0000256" key="4">
    <source>
        <dbReference type="ARBA" id="ARBA00023136"/>
    </source>
</evidence>
<protein>
    <recommendedName>
        <fullName evidence="7">Membrane transporter protein</fullName>
    </recommendedName>
</protein>
<proteinExistence type="predicted"/>
<dbReference type="InterPro" id="IPR051598">
    <property type="entry name" value="TSUP/Inactive_protease-like"/>
</dbReference>
<evidence type="ECO:0000256" key="3">
    <source>
        <dbReference type="ARBA" id="ARBA00022989"/>
    </source>
</evidence>
<comment type="subcellular location">
    <subcellularLocation>
        <location evidence="1">Membrane</location>
        <topology evidence="1">Multi-pass membrane protein</topology>
    </subcellularLocation>
</comment>
<reference evidence="6" key="1">
    <citation type="submission" date="2018-06" db="EMBL/GenBank/DDBJ databases">
        <authorList>
            <person name="Zhirakovskaya E."/>
        </authorList>
    </citation>
    <scope>NUCLEOTIDE SEQUENCE</scope>
</reference>
<dbReference type="PANTHER" id="PTHR43701">
    <property type="entry name" value="MEMBRANE TRANSPORTER PROTEIN MJ0441-RELATED"/>
    <property type="match status" value="1"/>
</dbReference>
<keyword evidence="4 5" id="KW-0472">Membrane</keyword>